<evidence type="ECO:0000313" key="4">
    <source>
        <dbReference type="Proteomes" id="UP000540989"/>
    </source>
</evidence>
<feature type="signal peptide" evidence="2">
    <location>
        <begin position="1"/>
        <end position="22"/>
    </location>
</feature>
<protein>
    <recommendedName>
        <fullName evidence="5">Lipoprotein</fullName>
    </recommendedName>
</protein>
<dbReference type="Proteomes" id="UP000540989">
    <property type="component" value="Unassembled WGS sequence"/>
</dbReference>
<gene>
    <name evidence="3" type="ORF">HDF16_003009</name>
</gene>
<dbReference type="EMBL" id="JACHIP010000004">
    <property type="protein sequence ID" value="MBB5058295.1"/>
    <property type="molecule type" value="Genomic_DNA"/>
</dbReference>
<feature type="region of interest" description="Disordered" evidence="1">
    <location>
        <begin position="198"/>
        <end position="217"/>
    </location>
</feature>
<sequence length="217" mass="22843">MNSRTLTSLRTAALCGATLAIAIGCNKKADNSINYTSAINTYYSAHPSCLFSQSQQFPTQVTTSDTSKTAPFDALVDQGLLARTTAEKKVLIIASKQVTNYDLSDKGRSSWTADTTQPGFGNFCYGQRKVSTIDSSSPTTSDVGATTQIAYHYTFSDAPTWASAAETKTAFPQVATDLSGPQAATATLTNTANGWQVTSTPDAKAAPVKAADGKIVE</sequence>
<proteinExistence type="predicted"/>
<reference evidence="3 4" key="1">
    <citation type="submission" date="2020-08" db="EMBL/GenBank/DDBJ databases">
        <title>Genomic Encyclopedia of Type Strains, Phase IV (KMG-V): Genome sequencing to study the core and pangenomes of soil and plant-associated prokaryotes.</title>
        <authorList>
            <person name="Whitman W."/>
        </authorList>
    </citation>
    <scope>NUCLEOTIDE SEQUENCE [LARGE SCALE GENOMIC DNA]</scope>
    <source>
        <strain evidence="3 4">M8UP14</strain>
    </source>
</reference>
<evidence type="ECO:0000256" key="1">
    <source>
        <dbReference type="SAM" id="MobiDB-lite"/>
    </source>
</evidence>
<dbReference type="PROSITE" id="PS51257">
    <property type="entry name" value="PROKAR_LIPOPROTEIN"/>
    <property type="match status" value="1"/>
</dbReference>
<evidence type="ECO:0000313" key="3">
    <source>
        <dbReference type="EMBL" id="MBB5058295.1"/>
    </source>
</evidence>
<evidence type="ECO:0000256" key="2">
    <source>
        <dbReference type="SAM" id="SignalP"/>
    </source>
</evidence>
<comment type="caution">
    <text evidence="3">The sequence shown here is derived from an EMBL/GenBank/DDBJ whole genome shotgun (WGS) entry which is preliminary data.</text>
</comment>
<organism evidence="3 4">
    <name type="scientific">Granulicella aggregans</name>
    <dbReference type="NCBI Taxonomy" id="474949"/>
    <lineage>
        <taxon>Bacteria</taxon>
        <taxon>Pseudomonadati</taxon>
        <taxon>Acidobacteriota</taxon>
        <taxon>Terriglobia</taxon>
        <taxon>Terriglobales</taxon>
        <taxon>Acidobacteriaceae</taxon>
        <taxon>Granulicella</taxon>
    </lineage>
</organism>
<dbReference type="RefSeq" id="WP_184217856.1">
    <property type="nucleotide sequence ID" value="NZ_JACHIP010000004.1"/>
</dbReference>
<evidence type="ECO:0008006" key="5">
    <source>
        <dbReference type="Google" id="ProtNLM"/>
    </source>
</evidence>
<keyword evidence="4" id="KW-1185">Reference proteome</keyword>
<feature type="chain" id="PRO_5031517655" description="Lipoprotein" evidence="2">
    <location>
        <begin position="23"/>
        <end position="217"/>
    </location>
</feature>
<keyword evidence="2" id="KW-0732">Signal</keyword>
<feature type="compositionally biased region" description="Low complexity" evidence="1">
    <location>
        <begin position="201"/>
        <end position="210"/>
    </location>
</feature>
<name>A0A7W8E5K8_9BACT</name>
<dbReference type="AlphaFoldDB" id="A0A7W8E5K8"/>
<accession>A0A7W8E5K8</accession>